<dbReference type="CDD" id="cd03801">
    <property type="entry name" value="GT4_PimA-like"/>
    <property type="match status" value="1"/>
</dbReference>
<keyword evidence="3" id="KW-0328">Glycosyltransferase</keyword>
<reference evidence="3 4" key="1">
    <citation type="submission" date="2023-07" db="EMBL/GenBank/DDBJ databases">
        <authorList>
            <person name="Kim M.K."/>
        </authorList>
    </citation>
    <scope>NUCLEOTIDE SEQUENCE [LARGE SCALE GENOMIC DNA]</scope>
    <source>
        <strain evidence="3 4">KR1UV-12</strain>
    </source>
</reference>
<dbReference type="InterPro" id="IPR028098">
    <property type="entry name" value="Glyco_trans_4-like_N"/>
</dbReference>
<dbReference type="PANTHER" id="PTHR45947:SF3">
    <property type="entry name" value="SULFOQUINOVOSYL TRANSFERASE SQD2"/>
    <property type="match status" value="1"/>
</dbReference>
<dbReference type="GO" id="GO:0016757">
    <property type="term" value="F:glycosyltransferase activity"/>
    <property type="evidence" value="ECO:0007669"/>
    <property type="project" value="UniProtKB-KW"/>
</dbReference>
<protein>
    <submittedName>
        <fullName evidence="3">Glycosyltransferase family 4 protein</fullName>
        <ecNumber evidence="3">2.4.-.-</ecNumber>
    </submittedName>
</protein>
<proteinExistence type="predicted"/>
<dbReference type="InterPro" id="IPR050194">
    <property type="entry name" value="Glycosyltransferase_grp1"/>
</dbReference>
<dbReference type="Proteomes" id="UP001230685">
    <property type="component" value="Unassembled WGS sequence"/>
</dbReference>
<dbReference type="Gene3D" id="3.40.50.2000">
    <property type="entry name" value="Glycogen Phosphorylase B"/>
    <property type="match status" value="2"/>
</dbReference>
<dbReference type="EC" id="2.4.-.-" evidence="3"/>
<evidence type="ECO:0000313" key="4">
    <source>
        <dbReference type="Proteomes" id="UP001230685"/>
    </source>
</evidence>
<sequence>MTRLLMAADAVGGVWQYATELAVALAPFGIETILAVVGPTDALPDSDDQRFRIIRTGLPLDWLAEDEEAVIAAGHAVAKLARQVGADLVHLNSPALAAQAEFDMPVAAVAHGCIGTWWQAARGTAPDADFAWSVALTSAGLAAADAVVAPSAAFAETVARVHALPALPLVVHNGRTPLALPDAAPADTVFTAGRLWDEVKNIPLLDRVAARVPVPFRAAGPLAGPHGEGIAVHHLDTPGPLSEAELAAILATRPIYVSAARFEPFGLSVLEAAAAGCPLVLSNIDTFRELWTGAALLVPVDDEVAYVAAIERTRTDPTLRAHLGEAARLRAARYTPEAMAGAMAAIYAGLTATDRRAAA</sequence>
<gene>
    <name evidence="3" type="ORF">Q5H91_04505</name>
</gene>
<feature type="domain" description="Glycosyl transferase family 1" evidence="1">
    <location>
        <begin position="234"/>
        <end position="329"/>
    </location>
</feature>
<evidence type="ECO:0000259" key="2">
    <source>
        <dbReference type="Pfam" id="PF13439"/>
    </source>
</evidence>
<name>A0ABT9EHR2_9SPHN</name>
<evidence type="ECO:0000259" key="1">
    <source>
        <dbReference type="Pfam" id="PF00534"/>
    </source>
</evidence>
<dbReference type="PANTHER" id="PTHR45947">
    <property type="entry name" value="SULFOQUINOVOSYL TRANSFERASE SQD2"/>
    <property type="match status" value="1"/>
</dbReference>
<dbReference type="EMBL" id="JAUUDS010000001">
    <property type="protein sequence ID" value="MDP1026464.1"/>
    <property type="molecule type" value="Genomic_DNA"/>
</dbReference>
<dbReference type="SUPFAM" id="SSF53756">
    <property type="entry name" value="UDP-Glycosyltransferase/glycogen phosphorylase"/>
    <property type="match status" value="1"/>
</dbReference>
<feature type="domain" description="Glycosyltransferase subfamily 4-like N-terminal" evidence="2">
    <location>
        <begin position="11"/>
        <end position="174"/>
    </location>
</feature>
<evidence type="ECO:0000313" key="3">
    <source>
        <dbReference type="EMBL" id="MDP1026464.1"/>
    </source>
</evidence>
<dbReference type="InterPro" id="IPR001296">
    <property type="entry name" value="Glyco_trans_1"/>
</dbReference>
<dbReference type="RefSeq" id="WP_305172022.1">
    <property type="nucleotide sequence ID" value="NZ_JAUUDS010000001.1"/>
</dbReference>
<comment type="caution">
    <text evidence="3">The sequence shown here is derived from an EMBL/GenBank/DDBJ whole genome shotgun (WGS) entry which is preliminary data.</text>
</comment>
<dbReference type="Pfam" id="PF13439">
    <property type="entry name" value="Glyco_transf_4"/>
    <property type="match status" value="1"/>
</dbReference>
<keyword evidence="4" id="KW-1185">Reference proteome</keyword>
<accession>A0ABT9EHR2</accession>
<organism evidence="3 4">
    <name type="scientific">Sphingomonas aurea</name>
    <dbReference type="NCBI Taxonomy" id="3063994"/>
    <lineage>
        <taxon>Bacteria</taxon>
        <taxon>Pseudomonadati</taxon>
        <taxon>Pseudomonadota</taxon>
        <taxon>Alphaproteobacteria</taxon>
        <taxon>Sphingomonadales</taxon>
        <taxon>Sphingomonadaceae</taxon>
        <taxon>Sphingomonas</taxon>
    </lineage>
</organism>
<dbReference type="Pfam" id="PF00534">
    <property type="entry name" value="Glycos_transf_1"/>
    <property type="match status" value="1"/>
</dbReference>
<keyword evidence="3" id="KW-0808">Transferase</keyword>